<accession>A6N3F9</accession>
<dbReference type="EMBL" id="EF602154">
    <property type="protein sequence ID" value="ABR10586.1"/>
    <property type="molecule type" value="Genomic_DNA"/>
</dbReference>
<keyword evidence="3" id="KW-1185">Reference proteome</keyword>
<dbReference type="Pfam" id="PF22479">
    <property type="entry name" value="Pam3_gp18"/>
    <property type="match status" value="1"/>
</dbReference>
<evidence type="ECO:0000259" key="1">
    <source>
        <dbReference type="Pfam" id="PF22479"/>
    </source>
</evidence>
<protein>
    <submittedName>
        <fullName evidence="2">BcepNY3gp51</fullName>
    </submittedName>
</protein>
<name>A6N3F9_9CAUD</name>
<sequence>MSLIVIPIKATANQIASTVLDGLNAQIALMTTDFGLFADVTYNGTRVATGRLCLDRTDINAAKYLGLPQPLFFADLQGTSDPAWTGFGTRYLLCYGTPPAAVTAPAPTLAFATEGRLDIDFVLDKSILG</sequence>
<evidence type="ECO:0000313" key="3">
    <source>
        <dbReference type="Proteomes" id="UP000001998"/>
    </source>
</evidence>
<proteinExistence type="predicted"/>
<dbReference type="Proteomes" id="UP000001998">
    <property type="component" value="Segment"/>
</dbReference>
<organism evidence="2 3">
    <name type="scientific">Burkholderia phage BcepNY3</name>
    <dbReference type="NCBI Taxonomy" id="2881397"/>
    <lineage>
        <taxon>Viruses</taxon>
        <taxon>Duplodnaviria</taxon>
        <taxon>Heunggongvirae</taxon>
        <taxon>Uroviricota</taxon>
        <taxon>Caudoviricetes</taxon>
        <taxon>Naesvirus</taxon>
        <taxon>Naesvirus bcepNY3</taxon>
    </lineage>
</organism>
<dbReference type="InterPro" id="IPR054252">
    <property type="entry name" value="Pam3_gp18"/>
</dbReference>
<dbReference type="GeneID" id="5291019"/>
<dbReference type="RefSeq" id="YP_001294889.1">
    <property type="nucleotide sequence ID" value="NC_009604.1"/>
</dbReference>
<dbReference type="KEGG" id="vg:5291019"/>
<evidence type="ECO:0000313" key="2">
    <source>
        <dbReference type="EMBL" id="ABR10586.1"/>
    </source>
</evidence>
<feature type="domain" description="Cyanophage baseplate Pam3 plug gp18" evidence="1">
    <location>
        <begin position="5"/>
        <end position="97"/>
    </location>
</feature>
<gene>
    <name evidence="2" type="ORF">BcepNY3gene51</name>
</gene>
<reference evidence="2 3" key="1">
    <citation type="submission" date="2007-05" db="EMBL/GenBank/DDBJ databases">
        <title>Complete genomic sequence of phage BcepNY3, a new member of the Burkholderia phage Bcep781 family.</title>
        <authorList>
            <person name="Summer E.J."/>
            <person name="Orchard R.C."/>
            <person name="Attenhofer K."/>
            <person name="Coffey A."/>
            <person name="Gill J.J."/>
            <person name="Gonzalez C.F."/>
            <person name="Young R."/>
        </authorList>
    </citation>
    <scope>NUCLEOTIDE SEQUENCE [LARGE SCALE GENOMIC DNA]</scope>
</reference>